<dbReference type="Proteomes" id="UP000233398">
    <property type="component" value="Unassembled WGS sequence"/>
</dbReference>
<keyword evidence="1" id="KW-1133">Transmembrane helix</keyword>
<evidence type="ECO:0008006" key="4">
    <source>
        <dbReference type="Google" id="ProtNLM"/>
    </source>
</evidence>
<dbReference type="Pfam" id="PF04214">
    <property type="entry name" value="DUF411"/>
    <property type="match status" value="1"/>
</dbReference>
<dbReference type="RefSeq" id="WP_101074166.1">
    <property type="nucleotide sequence ID" value="NZ_PISP01000006.1"/>
</dbReference>
<sequence>MKNKLFYSVIALIVLASAVFWGYMFQSTEAEQPESETPDYFDGSFELTMYHAEGCECCVEWAKYLENNGVDVTSELVEDLHEMKREKGVPGQLSSCHTAIADGYVIEGHVPIEDIRQLLAERPAVIGVSVPGMPPNSPGMDQPVENTYQSVIFDKENMYIYNTHN</sequence>
<proteinExistence type="predicted"/>
<protein>
    <recommendedName>
        <fullName evidence="4">CopG family transcriptional regulator</fullName>
    </recommendedName>
</protein>
<organism evidence="2 3">
    <name type="scientific">Rhodohalobacter barkolensis</name>
    <dbReference type="NCBI Taxonomy" id="2053187"/>
    <lineage>
        <taxon>Bacteria</taxon>
        <taxon>Pseudomonadati</taxon>
        <taxon>Balneolota</taxon>
        <taxon>Balneolia</taxon>
        <taxon>Balneolales</taxon>
        <taxon>Balneolaceae</taxon>
        <taxon>Rhodohalobacter</taxon>
    </lineage>
</organism>
<dbReference type="InterPro" id="IPR007332">
    <property type="entry name" value="DUF411"/>
</dbReference>
<evidence type="ECO:0000313" key="2">
    <source>
        <dbReference type="EMBL" id="PKD42481.1"/>
    </source>
</evidence>
<accession>A0A2N0VE56</accession>
<dbReference type="OrthoDB" id="14727at2"/>
<reference evidence="2 3" key="1">
    <citation type="submission" date="2017-11" db="EMBL/GenBank/DDBJ databases">
        <title>Rhodohalobacter 15182 sp. nov., isolated from a salt lake.</title>
        <authorList>
            <person name="Han S."/>
        </authorList>
    </citation>
    <scope>NUCLEOTIDE SEQUENCE [LARGE SCALE GENOMIC DNA]</scope>
    <source>
        <strain evidence="2 3">15182</strain>
    </source>
</reference>
<name>A0A2N0VE56_9BACT</name>
<comment type="caution">
    <text evidence="2">The sequence shown here is derived from an EMBL/GenBank/DDBJ whole genome shotgun (WGS) entry which is preliminary data.</text>
</comment>
<keyword evidence="1" id="KW-0812">Transmembrane</keyword>
<evidence type="ECO:0000313" key="3">
    <source>
        <dbReference type="Proteomes" id="UP000233398"/>
    </source>
</evidence>
<dbReference type="SUPFAM" id="SSF52833">
    <property type="entry name" value="Thioredoxin-like"/>
    <property type="match status" value="1"/>
</dbReference>
<feature type="transmembrane region" description="Helical" evidence="1">
    <location>
        <begin position="5"/>
        <end position="25"/>
    </location>
</feature>
<dbReference type="EMBL" id="PISP01000006">
    <property type="protein sequence ID" value="PKD42481.1"/>
    <property type="molecule type" value="Genomic_DNA"/>
</dbReference>
<dbReference type="InterPro" id="IPR036249">
    <property type="entry name" value="Thioredoxin-like_sf"/>
</dbReference>
<gene>
    <name evidence="2" type="ORF">CWD77_13775</name>
</gene>
<keyword evidence="1" id="KW-0472">Membrane</keyword>
<evidence type="ECO:0000256" key="1">
    <source>
        <dbReference type="SAM" id="Phobius"/>
    </source>
</evidence>
<keyword evidence="3" id="KW-1185">Reference proteome</keyword>
<dbReference type="AlphaFoldDB" id="A0A2N0VE56"/>